<comment type="caution">
    <text evidence="2">The sequence shown here is derived from an EMBL/GenBank/DDBJ whole genome shotgun (WGS) entry which is preliminary data.</text>
</comment>
<protein>
    <recommendedName>
        <fullName evidence="1">ATP-grasp fold RimK-type domain-containing protein</fullName>
    </recommendedName>
</protein>
<dbReference type="SUPFAM" id="SSF56059">
    <property type="entry name" value="Glutathione synthetase ATP-binding domain-like"/>
    <property type="match status" value="1"/>
</dbReference>
<keyword evidence="3" id="KW-1185">Reference proteome</keyword>
<reference evidence="2 3" key="1">
    <citation type="submission" date="2020-08" db="EMBL/GenBank/DDBJ databases">
        <title>Genome public.</title>
        <authorList>
            <person name="Liu C."/>
            <person name="Sun Q."/>
        </authorList>
    </citation>
    <scope>NUCLEOTIDE SEQUENCE [LARGE SCALE GENOMIC DNA]</scope>
    <source>
        <strain evidence="2 3">NSJ-37</strain>
    </source>
</reference>
<name>A0ABR7MZA5_9FIRM</name>
<proteinExistence type="predicted"/>
<gene>
    <name evidence="2" type="ORF">H8704_03585</name>
</gene>
<accession>A0ABR7MZA5</accession>
<dbReference type="Pfam" id="PF08443">
    <property type="entry name" value="RimK"/>
    <property type="match status" value="1"/>
</dbReference>
<dbReference type="PANTHER" id="PTHR21621">
    <property type="entry name" value="RIBOSOMAL PROTEIN S6 MODIFICATION PROTEIN"/>
    <property type="match status" value="1"/>
</dbReference>
<evidence type="ECO:0000313" key="3">
    <source>
        <dbReference type="Proteomes" id="UP000606193"/>
    </source>
</evidence>
<dbReference type="InterPro" id="IPR013651">
    <property type="entry name" value="ATP-grasp_RimK-type"/>
</dbReference>
<dbReference type="PANTHER" id="PTHR21621:SF0">
    <property type="entry name" value="BETA-CITRYLGLUTAMATE SYNTHASE B-RELATED"/>
    <property type="match status" value="1"/>
</dbReference>
<dbReference type="Proteomes" id="UP000606193">
    <property type="component" value="Unassembled WGS sequence"/>
</dbReference>
<dbReference type="RefSeq" id="WP_249297380.1">
    <property type="nucleotide sequence ID" value="NZ_JACRSX010000003.1"/>
</dbReference>
<evidence type="ECO:0000313" key="2">
    <source>
        <dbReference type="EMBL" id="MBC8561719.1"/>
    </source>
</evidence>
<dbReference type="EMBL" id="JACRSX010000003">
    <property type="protein sequence ID" value="MBC8561719.1"/>
    <property type="molecule type" value="Genomic_DNA"/>
</dbReference>
<feature type="domain" description="ATP-grasp fold RimK-type" evidence="1">
    <location>
        <begin position="150"/>
        <end position="294"/>
    </location>
</feature>
<sequence length="299" mass="34725">MKKAYLIYENKEAQKNHGFIEMFQQTGIEKGIDFSFVSKTDYQTFSEKINPDFVLNRTRDPEVSRWYEERNIPVYHNSRLVELANHKYKMMTYFQEHLPEKILNEKWCPATVFLTVPAQMGNISNIGNAEIIKCAADHIGAVIPEQMRHGVIKSVSGHGGSEVFLVEAQEEWRDILAGREVVIQEKIECQSRDLRVYVLAGEIYCAMLRKGKKDFRSNFSLGGGVREMGLTLAQREYIDCFIKCLPDCFDGMYSIDFLPLPDGRLIFDEVEEMVGCRMLYQYTEHDIVKDYVTYLFGKW</sequence>
<evidence type="ECO:0000259" key="1">
    <source>
        <dbReference type="Pfam" id="PF08443"/>
    </source>
</evidence>
<dbReference type="Gene3D" id="3.30.470.20">
    <property type="entry name" value="ATP-grasp fold, B domain"/>
    <property type="match status" value="1"/>
</dbReference>
<organism evidence="2 3">
    <name type="scientific">Jutongia huaianensis</name>
    <dbReference type="NCBI Taxonomy" id="2763668"/>
    <lineage>
        <taxon>Bacteria</taxon>
        <taxon>Bacillati</taxon>
        <taxon>Bacillota</taxon>
        <taxon>Clostridia</taxon>
        <taxon>Lachnospirales</taxon>
        <taxon>Lachnospiraceae</taxon>
        <taxon>Jutongia</taxon>
    </lineage>
</organism>